<dbReference type="EMBL" id="JBHTHQ010000023">
    <property type="protein sequence ID" value="MFD0705579.1"/>
    <property type="molecule type" value="Genomic_DNA"/>
</dbReference>
<gene>
    <name evidence="1" type="ORF">ACFQY8_07470</name>
</gene>
<keyword evidence="2" id="KW-1185">Reference proteome</keyword>
<accession>A0ABW2Y5V0</accession>
<organism evidence="1 2">
    <name type="scientific">Alloscardovia venturai</name>
    <dbReference type="NCBI Taxonomy" id="1769421"/>
    <lineage>
        <taxon>Bacteria</taxon>
        <taxon>Bacillati</taxon>
        <taxon>Actinomycetota</taxon>
        <taxon>Actinomycetes</taxon>
        <taxon>Bifidobacteriales</taxon>
        <taxon>Bifidobacteriaceae</taxon>
        <taxon>Alloscardovia</taxon>
    </lineage>
</organism>
<proteinExistence type="predicted"/>
<reference evidence="2" key="1">
    <citation type="journal article" date="2019" name="Int. J. Syst. Evol. Microbiol.">
        <title>The Global Catalogue of Microorganisms (GCM) 10K type strain sequencing project: providing services to taxonomists for standard genome sequencing and annotation.</title>
        <authorList>
            <consortium name="The Broad Institute Genomics Platform"/>
            <consortium name="The Broad Institute Genome Sequencing Center for Infectious Disease"/>
            <person name="Wu L."/>
            <person name="Ma J."/>
        </authorList>
    </citation>
    <scope>NUCLEOTIDE SEQUENCE [LARGE SCALE GENOMIC DNA]</scope>
    <source>
        <strain evidence="2">CCM 8604</strain>
    </source>
</reference>
<evidence type="ECO:0000313" key="2">
    <source>
        <dbReference type="Proteomes" id="UP001597036"/>
    </source>
</evidence>
<dbReference type="RefSeq" id="WP_377939336.1">
    <property type="nucleotide sequence ID" value="NZ_JBHTHQ010000023.1"/>
</dbReference>
<sequence>MGFKDVNATCLSIENAINSAIVPTPRYELEVNEQKQTVSLTVFEGGDKPYMYERRVFKRADSSTVEVNRLEYNRLALEGMNTSFDALAARTQDLTFARLEQELEEKTGLDIAKKCSHLT</sequence>
<evidence type="ECO:0000313" key="1">
    <source>
        <dbReference type="EMBL" id="MFD0705579.1"/>
    </source>
</evidence>
<name>A0ABW2Y5V0_9BIFI</name>
<comment type="caution">
    <text evidence="1">The sequence shown here is derived from an EMBL/GenBank/DDBJ whole genome shotgun (WGS) entry which is preliminary data.</text>
</comment>
<dbReference type="Proteomes" id="UP001597036">
    <property type="component" value="Unassembled WGS sequence"/>
</dbReference>
<protein>
    <submittedName>
        <fullName evidence="1">Uncharacterized protein</fullName>
    </submittedName>
</protein>